<organism evidence="2 3">
    <name type="scientific">Polyplax serrata</name>
    <name type="common">Common mouse louse</name>
    <dbReference type="NCBI Taxonomy" id="468196"/>
    <lineage>
        <taxon>Eukaryota</taxon>
        <taxon>Metazoa</taxon>
        <taxon>Ecdysozoa</taxon>
        <taxon>Arthropoda</taxon>
        <taxon>Hexapoda</taxon>
        <taxon>Insecta</taxon>
        <taxon>Pterygota</taxon>
        <taxon>Neoptera</taxon>
        <taxon>Paraneoptera</taxon>
        <taxon>Psocodea</taxon>
        <taxon>Troctomorpha</taxon>
        <taxon>Phthiraptera</taxon>
        <taxon>Anoplura</taxon>
        <taxon>Polyplacidae</taxon>
        <taxon>Polyplax</taxon>
    </lineage>
</organism>
<evidence type="ECO:0000313" key="3">
    <source>
        <dbReference type="Proteomes" id="UP001359485"/>
    </source>
</evidence>
<gene>
    <name evidence="2" type="ORF">RUM44_007089</name>
</gene>
<evidence type="ECO:0000256" key="1">
    <source>
        <dbReference type="SAM" id="MobiDB-lite"/>
    </source>
</evidence>
<name>A0ABR1B1C3_POLSC</name>
<dbReference type="EMBL" id="JAWJWF010000005">
    <property type="protein sequence ID" value="KAK6632059.1"/>
    <property type="molecule type" value="Genomic_DNA"/>
</dbReference>
<comment type="caution">
    <text evidence="2">The sequence shown here is derived from an EMBL/GenBank/DDBJ whole genome shotgun (WGS) entry which is preliminary data.</text>
</comment>
<proteinExistence type="predicted"/>
<accession>A0ABR1B1C3</accession>
<feature type="region of interest" description="Disordered" evidence="1">
    <location>
        <begin position="1"/>
        <end position="94"/>
    </location>
</feature>
<sequence length="108" mass="12897">MKAINGRVVSDKTKKFEPDLKAEERLQKGAVTRQEKLTARNRKKEDTGREVERERQTERERERQTERQIPPEDRKRELHSVKNSISEIKTTKEETLIENDKREQVEVL</sequence>
<feature type="compositionally biased region" description="Basic and acidic residues" evidence="1">
    <location>
        <begin position="9"/>
        <end position="80"/>
    </location>
</feature>
<dbReference type="Proteomes" id="UP001359485">
    <property type="component" value="Unassembled WGS sequence"/>
</dbReference>
<keyword evidence="3" id="KW-1185">Reference proteome</keyword>
<protein>
    <submittedName>
        <fullName evidence="2">Uncharacterized protein</fullName>
    </submittedName>
</protein>
<evidence type="ECO:0000313" key="2">
    <source>
        <dbReference type="EMBL" id="KAK6632059.1"/>
    </source>
</evidence>
<reference evidence="2 3" key="1">
    <citation type="submission" date="2023-09" db="EMBL/GenBank/DDBJ databases">
        <title>Genomes of two closely related lineages of the louse Polyplax serrata with different host specificities.</title>
        <authorList>
            <person name="Martinu J."/>
            <person name="Tarabai H."/>
            <person name="Stefka J."/>
            <person name="Hypsa V."/>
        </authorList>
    </citation>
    <scope>NUCLEOTIDE SEQUENCE [LARGE SCALE GENOMIC DNA]</scope>
    <source>
        <strain evidence="2">98ZLc_SE</strain>
    </source>
</reference>